<dbReference type="Pfam" id="PF00069">
    <property type="entry name" value="Pkinase"/>
    <property type="match status" value="1"/>
</dbReference>
<dbReference type="Proteomes" id="UP000606974">
    <property type="component" value="Unassembled WGS sequence"/>
</dbReference>
<reference evidence="3" key="1">
    <citation type="submission" date="2020-02" db="EMBL/GenBank/DDBJ databases">
        <authorList>
            <person name="Palmer J.M."/>
        </authorList>
    </citation>
    <scope>NUCLEOTIDE SEQUENCE</scope>
    <source>
        <strain evidence="3">EPUS1.4</strain>
        <tissue evidence="3">Thallus</tissue>
    </source>
</reference>
<evidence type="ECO:0000313" key="3">
    <source>
        <dbReference type="EMBL" id="KAF7510561.1"/>
    </source>
</evidence>
<dbReference type="Gene3D" id="1.10.510.10">
    <property type="entry name" value="Transferase(Phosphotransferase) domain 1"/>
    <property type="match status" value="1"/>
</dbReference>
<dbReference type="PROSITE" id="PS50011">
    <property type="entry name" value="PROTEIN_KINASE_DOM"/>
    <property type="match status" value="1"/>
</dbReference>
<keyword evidence="1" id="KW-0812">Transmembrane</keyword>
<name>A0A8H7AP79_9EURO</name>
<keyword evidence="1" id="KW-0472">Membrane</keyword>
<dbReference type="InterPro" id="IPR011009">
    <property type="entry name" value="Kinase-like_dom_sf"/>
</dbReference>
<comment type="caution">
    <text evidence="3">The sequence shown here is derived from an EMBL/GenBank/DDBJ whole genome shotgun (WGS) entry which is preliminary data.</text>
</comment>
<gene>
    <name evidence="3" type="ORF">GJ744_006407</name>
</gene>
<dbReference type="GO" id="GO:0004672">
    <property type="term" value="F:protein kinase activity"/>
    <property type="evidence" value="ECO:0007669"/>
    <property type="project" value="InterPro"/>
</dbReference>
<dbReference type="GO" id="GO:0005524">
    <property type="term" value="F:ATP binding"/>
    <property type="evidence" value="ECO:0007669"/>
    <property type="project" value="InterPro"/>
</dbReference>
<accession>A0A8H7AP79</accession>
<protein>
    <recommendedName>
        <fullName evidence="2">Protein kinase domain-containing protein</fullName>
    </recommendedName>
</protein>
<dbReference type="InterPro" id="IPR000719">
    <property type="entry name" value="Prot_kinase_dom"/>
</dbReference>
<dbReference type="EMBL" id="JAACFV010000029">
    <property type="protein sequence ID" value="KAF7510561.1"/>
    <property type="molecule type" value="Genomic_DNA"/>
</dbReference>
<dbReference type="SUPFAM" id="SSF56112">
    <property type="entry name" value="Protein kinase-like (PK-like)"/>
    <property type="match status" value="1"/>
</dbReference>
<keyword evidence="4" id="KW-1185">Reference proteome</keyword>
<dbReference type="OrthoDB" id="5979581at2759"/>
<evidence type="ECO:0000259" key="2">
    <source>
        <dbReference type="PROSITE" id="PS50011"/>
    </source>
</evidence>
<feature type="transmembrane region" description="Helical" evidence="1">
    <location>
        <begin position="30"/>
        <end position="51"/>
    </location>
</feature>
<keyword evidence="1" id="KW-1133">Transmembrane helix</keyword>
<proteinExistence type="predicted"/>
<sequence length="138" mass="15544">MQWTLLYLAPEIISLKSHQQYAGYDKSVDVWALGLSFFVMQAGRSIFWSYFAPRGQRPSQITRELHRAFHSSVSPGQSSAPDAFTAEYLDLIMEMTAYEATDRPSAPSALCIAHKIKVKDESRGTIVLKSGCKRPRED</sequence>
<dbReference type="AlphaFoldDB" id="A0A8H7AP79"/>
<evidence type="ECO:0000256" key="1">
    <source>
        <dbReference type="SAM" id="Phobius"/>
    </source>
</evidence>
<evidence type="ECO:0000313" key="4">
    <source>
        <dbReference type="Proteomes" id="UP000606974"/>
    </source>
</evidence>
<feature type="domain" description="Protein kinase" evidence="2">
    <location>
        <begin position="1"/>
        <end position="117"/>
    </location>
</feature>
<organism evidence="3 4">
    <name type="scientific">Endocarpon pusillum</name>
    <dbReference type="NCBI Taxonomy" id="364733"/>
    <lineage>
        <taxon>Eukaryota</taxon>
        <taxon>Fungi</taxon>
        <taxon>Dikarya</taxon>
        <taxon>Ascomycota</taxon>
        <taxon>Pezizomycotina</taxon>
        <taxon>Eurotiomycetes</taxon>
        <taxon>Chaetothyriomycetidae</taxon>
        <taxon>Verrucariales</taxon>
        <taxon>Verrucariaceae</taxon>
        <taxon>Endocarpon</taxon>
    </lineage>
</organism>